<evidence type="ECO:0000313" key="2">
    <source>
        <dbReference type="Proteomes" id="UP000827872"/>
    </source>
</evidence>
<evidence type="ECO:0000313" key="1">
    <source>
        <dbReference type="EMBL" id="KAH8001324.1"/>
    </source>
</evidence>
<dbReference type="EMBL" id="CM037621">
    <property type="protein sequence ID" value="KAH8001324.1"/>
    <property type="molecule type" value="Genomic_DNA"/>
</dbReference>
<organism evidence="1 2">
    <name type="scientific">Sphaerodactylus townsendi</name>
    <dbReference type="NCBI Taxonomy" id="933632"/>
    <lineage>
        <taxon>Eukaryota</taxon>
        <taxon>Metazoa</taxon>
        <taxon>Chordata</taxon>
        <taxon>Craniata</taxon>
        <taxon>Vertebrata</taxon>
        <taxon>Euteleostomi</taxon>
        <taxon>Lepidosauria</taxon>
        <taxon>Squamata</taxon>
        <taxon>Bifurcata</taxon>
        <taxon>Gekkota</taxon>
        <taxon>Sphaerodactylidae</taxon>
        <taxon>Sphaerodactylus</taxon>
    </lineage>
</organism>
<dbReference type="Proteomes" id="UP000827872">
    <property type="component" value="Linkage Group LG08"/>
</dbReference>
<accession>A0ACB8F821</accession>
<keyword evidence="2" id="KW-1185">Reference proteome</keyword>
<name>A0ACB8F821_9SAUR</name>
<gene>
    <name evidence="1" type="ORF">K3G42_004227</name>
</gene>
<protein>
    <submittedName>
        <fullName evidence="1">Uncharacterized protein</fullName>
    </submittedName>
</protein>
<sequence length="81" mass="8638">MAATRIGPNILAVVEKGAQDAAGSTEATQRQEVETSSEEGDWWTEASDIKTSAPVGKRASFSDDVTAQESCRRILLQSSPL</sequence>
<proteinExistence type="predicted"/>
<comment type="caution">
    <text evidence="1">The sequence shown here is derived from an EMBL/GenBank/DDBJ whole genome shotgun (WGS) entry which is preliminary data.</text>
</comment>
<reference evidence="1" key="1">
    <citation type="submission" date="2021-08" db="EMBL/GenBank/DDBJ databases">
        <title>The first chromosome-level gecko genome reveals the dynamic sex chromosomes of Neotropical dwarf geckos (Sphaerodactylidae: Sphaerodactylus).</title>
        <authorList>
            <person name="Pinto B.J."/>
            <person name="Keating S.E."/>
            <person name="Gamble T."/>
        </authorList>
    </citation>
    <scope>NUCLEOTIDE SEQUENCE</scope>
    <source>
        <strain evidence="1">TG3544</strain>
    </source>
</reference>